<feature type="transmembrane region" description="Helical" evidence="1">
    <location>
        <begin position="69"/>
        <end position="89"/>
    </location>
</feature>
<evidence type="ECO:0000256" key="1">
    <source>
        <dbReference type="SAM" id="Phobius"/>
    </source>
</evidence>
<proteinExistence type="predicted"/>
<accession>X1C8H2</accession>
<feature type="transmembrane region" description="Helical" evidence="1">
    <location>
        <begin position="21"/>
        <end position="49"/>
    </location>
</feature>
<reference evidence="2" key="1">
    <citation type="journal article" date="2014" name="Front. Microbiol.">
        <title>High frequency of phylogenetically diverse reductive dehalogenase-homologous genes in deep subseafloor sedimentary metagenomes.</title>
        <authorList>
            <person name="Kawai M."/>
            <person name="Futagami T."/>
            <person name="Toyoda A."/>
            <person name="Takaki Y."/>
            <person name="Nishi S."/>
            <person name="Hori S."/>
            <person name="Arai W."/>
            <person name="Tsubouchi T."/>
            <person name="Morono Y."/>
            <person name="Uchiyama I."/>
            <person name="Ito T."/>
            <person name="Fujiyama A."/>
            <person name="Inagaki F."/>
            <person name="Takami H."/>
        </authorList>
    </citation>
    <scope>NUCLEOTIDE SEQUENCE</scope>
    <source>
        <strain evidence="2">Expedition CK06-06</strain>
    </source>
</reference>
<organism evidence="2">
    <name type="scientific">marine sediment metagenome</name>
    <dbReference type="NCBI Taxonomy" id="412755"/>
    <lineage>
        <taxon>unclassified sequences</taxon>
        <taxon>metagenomes</taxon>
        <taxon>ecological metagenomes</taxon>
    </lineage>
</organism>
<keyword evidence="1" id="KW-0812">Transmembrane</keyword>
<protein>
    <submittedName>
        <fullName evidence="2">Uncharacterized protein</fullName>
    </submittedName>
</protein>
<dbReference type="EMBL" id="BART01024770">
    <property type="protein sequence ID" value="GAG92703.1"/>
    <property type="molecule type" value="Genomic_DNA"/>
</dbReference>
<sequence length="114" mass="13459">MKITQIINRITQILNMTKSHILRVILCSIATMSILITVGVVNRVFYYIFARWQLDIIQNNISSSVPVEYIFTVFIWNYVIGIVIILLIWKYIGMPKITMIGKYYKRFIDMYSVN</sequence>
<gene>
    <name evidence="2" type="ORF">S01H4_44635</name>
</gene>
<evidence type="ECO:0000313" key="2">
    <source>
        <dbReference type="EMBL" id="GAG92703.1"/>
    </source>
</evidence>
<keyword evidence="1" id="KW-1133">Transmembrane helix</keyword>
<dbReference type="AlphaFoldDB" id="X1C8H2"/>
<comment type="caution">
    <text evidence="2">The sequence shown here is derived from an EMBL/GenBank/DDBJ whole genome shotgun (WGS) entry which is preliminary data.</text>
</comment>
<keyword evidence="1" id="KW-0472">Membrane</keyword>
<name>X1C8H2_9ZZZZ</name>